<dbReference type="InterPro" id="IPR026881">
    <property type="entry name" value="WYL_dom"/>
</dbReference>
<name>A0A381WZX9_9ZZZZ</name>
<dbReference type="InterPro" id="IPR057727">
    <property type="entry name" value="WCX_dom"/>
</dbReference>
<feature type="domain" description="WCX" evidence="2">
    <location>
        <begin position="261"/>
        <end position="332"/>
    </location>
</feature>
<dbReference type="EMBL" id="UINC01013287">
    <property type="protein sequence ID" value="SVA57523.1"/>
    <property type="molecule type" value="Genomic_DNA"/>
</dbReference>
<evidence type="ECO:0000313" key="3">
    <source>
        <dbReference type="EMBL" id="SVA57523.1"/>
    </source>
</evidence>
<dbReference type="Pfam" id="PF25583">
    <property type="entry name" value="WCX"/>
    <property type="match status" value="1"/>
</dbReference>
<sequence>MTNRNLKKNKSRTTHFEAAKRALSIVGMMGQTYLETKHIHQRLMELGFDVSLRTVERDMKILPDIFPQHVYVNDRSKPYGYKLPKGSQKLSGMSPEEAVCLQLAFDYLNPLLPNGSLDPIAPYLKEAEVILGMQQSGKMKNWKNKVLTLNEGFNLQPAIIKEGILSSIHKALWAGTTIKAAYTSKNKKKPSEYILHPCGLVYRGRISYLVCSFDNDTDKFIYLPLQRFQSVENGDEYSAHRDKNVKTVAKDLVGFRLKPDKIKIALKFSLFAGAHLYETPISDTQKISSTKDGFLLVEDTVNDDMELRFWIRAFGEDVEVIKPKSLRNEFSQLSKRIGRKYAKS</sequence>
<organism evidence="3">
    <name type="scientific">marine metagenome</name>
    <dbReference type="NCBI Taxonomy" id="408172"/>
    <lineage>
        <taxon>unclassified sequences</taxon>
        <taxon>metagenomes</taxon>
        <taxon>ecological metagenomes</taxon>
    </lineage>
</organism>
<dbReference type="PROSITE" id="PS52050">
    <property type="entry name" value="WYL"/>
    <property type="match status" value="1"/>
</dbReference>
<reference evidence="3" key="1">
    <citation type="submission" date="2018-05" db="EMBL/GenBank/DDBJ databases">
        <authorList>
            <person name="Lanie J.A."/>
            <person name="Ng W.-L."/>
            <person name="Kazmierczak K.M."/>
            <person name="Andrzejewski T.M."/>
            <person name="Davidsen T.M."/>
            <person name="Wayne K.J."/>
            <person name="Tettelin H."/>
            <person name="Glass J.I."/>
            <person name="Rusch D."/>
            <person name="Podicherti R."/>
            <person name="Tsui H.-C.T."/>
            <person name="Winkler M.E."/>
        </authorList>
    </citation>
    <scope>NUCLEOTIDE SEQUENCE</scope>
</reference>
<dbReference type="InterPro" id="IPR051534">
    <property type="entry name" value="CBASS_pafABC_assoc_protein"/>
</dbReference>
<protein>
    <submittedName>
        <fullName evidence="3">Uncharacterized protein</fullName>
    </submittedName>
</protein>
<proteinExistence type="predicted"/>
<evidence type="ECO:0000259" key="1">
    <source>
        <dbReference type="Pfam" id="PF13280"/>
    </source>
</evidence>
<dbReference type="PANTHER" id="PTHR34580:SF1">
    <property type="entry name" value="PROTEIN PAFC"/>
    <property type="match status" value="1"/>
</dbReference>
<evidence type="ECO:0000259" key="2">
    <source>
        <dbReference type="Pfam" id="PF25583"/>
    </source>
</evidence>
<accession>A0A381WZX9</accession>
<feature type="domain" description="WYL" evidence="1">
    <location>
        <begin position="164"/>
        <end position="232"/>
    </location>
</feature>
<dbReference type="Pfam" id="PF13280">
    <property type="entry name" value="WYL"/>
    <property type="match status" value="1"/>
</dbReference>
<dbReference type="PANTHER" id="PTHR34580">
    <property type="match status" value="1"/>
</dbReference>
<gene>
    <name evidence="3" type="ORF">METZ01_LOCUS110377</name>
</gene>
<dbReference type="AlphaFoldDB" id="A0A381WZX9"/>